<keyword evidence="3" id="KW-1185">Reference proteome</keyword>
<dbReference type="OrthoDB" id="612216at2759"/>
<gene>
    <name evidence="2" type="ORF">FRX31_004527</name>
</gene>
<comment type="caution">
    <text evidence="2">The sequence shown here is derived from an EMBL/GenBank/DDBJ whole genome shotgun (WGS) entry which is preliminary data.</text>
</comment>
<dbReference type="Pfam" id="PF08387">
    <property type="entry name" value="FBD"/>
    <property type="match status" value="1"/>
</dbReference>
<name>A0A7J6XAC7_THATH</name>
<dbReference type="AlphaFoldDB" id="A0A7J6XAC7"/>
<dbReference type="SMART" id="SM00579">
    <property type="entry name" value="FBD"/>
    <property type="match status" value="1"/>
</dbReference>
<evidence type="ECO:0000259" key="1">
    <source>
        <dbReference type="SMART" id="SM00579"/>
    </source>
</evidence>
<proteinExistence type="predicted"/>
<accession>A0A7J6XAC7</accession>
<dbReference type="InterPro" id="IPR006566">
    <property type="entry name" value="FBD"/>
</dbReference>
<protein>
    <recommendedName>
        <fullName evidence="1">FBD domain-containing protein</fullName>
    </recommendedName>
</protein>
<dbReference type="EMBL" id="JABWDY010003509">
    <property type="protein sequence ID" value="KAF5205888.1"/>
    <property type="molecule type" value="Genomic_DNA"/>
</dbReference>
<feature type="domain" description="FBD" evidence="1">
    <location>
        <begin position="101"/>
        <end position="175"/>
    </location>
</feature>
<reference evidence="2 3" key="1">
    <citation type="submission" date="2020-06" db="EMBL/GenBank/DDBJ databases">
        <title>Transcriptomic and genomic resources for Thalictrum thalictroides and T. hernandezii: Facilitating candidate gene discovery in an emerging model plant lineage.</title>
        <authorList>
            <person name="Arias T."/>
            <person name="Riano-Pachon D.M."/>
            <person name="Di Stilio V.S."/>
        </authorList>
    </citation>
    <scope>NUCLEOTIDE SEQUENCE [LARGE SCALE GENOMIC DNA]</scope>
    <source>
        <strain evidence="3">cv. WT478/WT964</strain>
        <tissue evidence="2">Leaves</tissue>
    </source>
</reference>
<sequence>MLDKTLAKFDELRYLVIDHPRTEFLSIDTAPERLRNTYHHLATLSIAFNIRNLKELQAVICLCRSSPRLSMFKILFRVPKNGQHVLLYEGNFWKAKLRKREGVFLHLKTIYMDRFSGVQHEIRFIQFILRNAVVLKKFYIRWVKESTITDNEKQLVVKNVLQLRRASQKVDIIFDDLNK</sequence>
<organism evidence="2 3">
    <name type="scientific">Thalictrum thalictroides</name>
    <name type="common">Rue-anemone</name>
    <name type="synonym">Anemone thalictroides</name>
    <dbReference type="NCBI Taxonomy" id="46969"/>
    <lineage>
        <taxon>Eukaryota</taxon>
        <taxon>Viridiplantae</taxon>
        <taxon>Streptophyta</taxon>
        <taxon>Embryophyta</taxon>
        <taxon>Tracheophyta</taxon>
        <taxon>Spermatophyta</taxon>
        <taxon>Magnoliopsida</taxon>
        <taxon>Ranunculales</taxon>
        <taxon>Ranunculaceae</taxon>
        <taxon>Thalictroideae</taxon>
        <taxon>Thalictrum</taxon>
    </lineage>
</organism>
<dbReference type="Proteomes" id="UP000554482">
    <property type="component" value="Unassembled WGS sequence"/>
</dbReference>
<evidence type="ECO:0000313" key="3">
    <source>
        <dbReference type="Proteomes" id="UP000554482"/>
    </source>
</evidence>
<evidence type="ECO:0000313" key="2">
    <source>
        <dbReference type="EMBL" id="KAF5205888.1"/>
    </source>
</evidence>